<evidence type="ECO:0000256" key="7">
    <source>
        <dbReference type="ARBA" id="ARBA00022989"/>
    </source>
</evidence>
<keyword evidence="4" id="KW-0716">Sensory transduction</keyword>
<feature type="disulfide bond" evidence="12">
    <location>
        <begin position="270"/>
        <end position="338"/>
    </location>
</feature>
<comment type="subcellular location">
    <subcellularLocation>
        <location evidence="1">Cell membrane</location>
        <topology evidence="1">Multi-pass membrane protein</topology>
    </subcellularLocation>
</comment>
<evidence type="ECO:0000256" key="4">
    <source>
        <dbReference type="ARBA" id="ARBA00022606"/>
    </source>
</evidence>
<evidence type="ECO:0000256" key="5">
    <source>
        <dbReference type="ARBA" id="ARBA00022692"/>
    </source>
</evidence>
<evidence type="ECO:0000256" key="12">
    <source>
        <dbReference type="PIRSR" id="PIRSR605428-52"/>
    </source>
</evidence>
<evidence type="ECO:0000256" key="3">
    <source>
        <dbReference type="ARBA" id="ARBA00022475"/>
    </source>
</evidence>
<proteinExistence type="evidence at transcript level"/>
<dbReference type="PRINTS" id="PR01609">
    <property type="entry name" value="CD36FAMILY"/>
</dbReference>
<dbReference type="GO" id="GO:0005044">
    <property type="term" value="F:scavenger receptor activity"/>
    <property type="evidence" value="ECO:0007669"/>
    <property type="project" value="TreeGrafter"/>
</dbReference>
<dbReference type="GO" id="GO:0005737">
    <property type="term" value="C:cytoplasm"/>
    <property type="evidence" value="ECO:0007669"/>
    <property type="project" value="TreeGrafter"/>
</dbReference>
<dbReference type="InterPro" id="IPR005428">
    <property type="entry name" value="CD36/SCARB1/SNMP1"/>
</dbReference>
<dbReference type="GO" id="GO:0007608">
    <property type="term" value="P:sensory perception of smell"/>
    <property type="evidence" value="ECO:0007669"/>
    <property type="project" value="UniProtKB-KW"/>
</dbReference>
<evidence type="ECO:0000256" key="1">
    <source>
        <dbReference type="ARBA" id="ARBA00004651"/>
    </source>
</evidence>
<keyword evidence="11" id="KW-0325">Glycoprotein</keyword>
<sequence>MGSISGNKILYLAGFGAVLFFLGVFFGCAGIDLLINYQIKKSLVLEEGSPGLATFKKTPFPLEFKIYLFNITNPEEIMNGGKPVVAEVGPYVYDLWKEKPDLVFLPDGTLEYNLTSRLFFNQEKSGNLRTTDVFLALNIPLLGTATTVEQTFPMGLVFLNNAIPFLFPNITDIFMTATVGEILFDGVTIKCNYSSGPAMPICNGLKGRAPATMWRLDTKDYKFALFRPKNTSVEGPFKVLSGRDDISQVGRIIEYKNKNKLTAWDKNSSCATIDGTDSTIFGPQKTPHEEIQMFSPDLCLTFKTTYINSSTINKVPVDLFYAAESNMASSQKEPANECRCVKDDDGIKHCLKDGVIDASPCQGAQVIFSNPHFLDADPEYQNGVDGLKPDATKHTTFVYQEPKTGAPLEGRKRMQMSLKVKKIEGITILENITERLIPILWIEEGTRLEGPLLGELHQLYHIIGLLETLKWLLMAAGLLIVAIAIVLYLKVRGLACFSGTMLVTPVDNVPGQKMNTFGVTNQGSDDYEGGPNFGIYPKLAASQNKNGDIVSPTSHPQQIR</sequence>
<name>A0A346TI35_9HEMI</name>
<protein>
    <submittedName>
        <fullName evidence="14">Sensory neuron membrane protein 2-1</fullName>
    </submittedName>
</protein>
<evidence type="ECO:0000256" key="6">
    <source>
        <dbReference type="ARBA" id="ARBA00022725"/>
    </source>
</evidence>
<keyword evidence="8 13" id="KW-0472">Membrane</keyword>
<dbReference type="Pfam" id="PF01130">
    <property type="entry name" value="CD36"/>
    <property type="match status" value="1"/>
</dbReference>
<accession>A0A346TI35</accession>
<evidence type="ECO:0000256" key="8">
    <source>
        <dbReference type="ARBA" id="ARBA00023136"/>
    </source>
</evidence>
<dbReference type="PANTHER" id="PTHR11923:SF69">
    <property type="entry name" value="SENSORY NEURON MEMBRANE PROTEIN 1"/>
    <property type="match status" value="1"/>
</dbReference>
<dbReference type="GO" id="GO:0005886">
    <property type="term" value="C:plasma membrane"/>
    <property type="evidence" value="ECO:0007669"/>
    <property type="project" value="UniProtKB-SubCell"/>
</dbReference>
<keyword evidence="5 13" id="KW-0812">Transmembrane</keyword>
<evidence type="ECO:0000256" key="13">
    <source>
        <dbReference type="SAM" id="Phobius"/>
    </source>
</evidence>
<feature type="disulfide bond" evidence="12">
    <location>
        <begin position="299"/>
        <end position="361"/>
    </location>
</feature>
<keyword evidence="7 13" id="KW-1133">Transmembrane helix</keyword>
<feature type="transmembrane region" description="Helical" evidence="13">
    <location>
        <begin position="471"/>
        <end position="489"/>
    </location>
</feature>
<evidence type="ECO:0000313" key="14">
    <source>
        <dbReference type="EMBL" id="AXU25118.1"/>
    </source>
</evidence>
<feature type="transmembrane region" description="Helical" evidence="13">
    <location>
        <begin position="9"/>
        <end position="35"/>
    </location>
</feature>
<evidence type="ECO:0000256" key="2">
    <source>
        <dbReference type="ARBA" id="ARBA00010532"/>
    </source>
</evidence>
<comment type="similarity">
    <text evidence="2">Belongs to the CD36 family.</text>
</comment>
<evidence type="ECO:0000256" key="9">
    <source>
        <dbReference type="ARBA" id="ARBA00023157"/>
    </source>
</evidence>
<feature type="disulfide bond" evidence="12">
    <location>
        <begin position="340"/>
        <end position="350"/>
    </location>
</feature>
<organism evidence="14">
    <name type="scientific">Cyrtorhinus lividipennis</name>
    <dbReference type="NCBI Taxonomy" id="1032904"/>
    <lineage>
        <taxon>Eukaryota</taxon>
        <taxon>Metazoa</taxon>
        <taxon>Ecdysozoa</taxon>
        <taxon>Arthropoda</taxon>
        <taxon>Hexapoda</taxon>
        <taxon>Insecta</taxon>
        <taxon>Pterygota</taxon>
        <taxon>Neoptera</taxon>
        <taxon>Paraneoptera</taxon>
        <taxon>Hemiptera</taxon>
        <taxon>Heteroptera</taxon>
        <taxon>Panheteroptera</taxon>
        <taxon>Cimicomorpha</taxon>
        <taxon>Miridae</taxon>
        <taxon>Orthotylini</taxon>
        <taxon>Cyrtorhinus</taxon>
    </lineage>
</organism>
<keyword evidence="9 12" id="KW-1015">Disulfide bond</keyword>
<reference evidence="14" key="1">
    <citation type="journal article" date="2018" name="Sci. Rep.">
        <title>Identification and expression analysis of putative chemoreception genes from Cyrtorhinus lividipennis (Hemiptera: Miridae) antennal transcriptome.</title>
        <authorList>
            <person name="Wang G.Y."/>
            <person name="Zhu J.L."/>
            <person name="Zhou W.W."/>
            <person name="Liu S."/>
            <person name="Khairul Q.M."/>
            <person name="Ansari N.A."/>
            <person name="Zhu Z.R."/>
        </authorList>
    </citation>
    <scope>NUCLEOTIDE SEQUENCE</scope>
</reference>
<dbReference type="AlphaFoldDB" id="A0A346TI35"/>
<evidence type="ECO:0000256" key="11">
    <source>
        <dbReference type="ARBA" id="ARBA00023180"/>
    </source>
</evidence>
<keyword evidence="6" id="KW-0552">Olfaction</keyword>
<dbReference type="PRINTS" id="PR01610">
    <property type="entry name" value="CD36ANTIGEN"/>
</dbReference>
<evidence type="ECO:0000256" key="10">
    <source>
        <dbReference type="ARBA" id="ARBA00023170"/>
    </source>
</evidence>
<reference evidence="14" key="2">
    <citation type="submission" date="2018-06" db="EMBL/GenBank/DDBJ databases">
        <authorList>
            <person name="Zhirakovskaya E."/>
        </authorList>
    </citation>
    <scope>NUCLEOTIDE SEQUENCE</scope>
</reference>
<dbReference type="InterPro" id="IPR002159">
    <property type="entry name" value="CD36_fam"/>
</dbReference>
<keyword evidence="10" id="KW-0675">Receptor</keyword>
<dbReference type="EMBL" id="MH510333">
    <property type="protein sequence ID" value="AXU25118.1"/>
    <property type="molecule type" value="mRNA"/>
</dbReference>
<dbReference type="PANTHER" id="PTHR11923">
    <property type="entry name" value="SCAVENGER RECEPTOR CLASS B TYPE-1 SR-B1"/>
    <property type="match status" value="1"/>
</dbReference>
<keyword evidence="3" id="KW-1003">Cell membrane</keyword>